<protein>
    <recommendedName>
        <fullName evidence="4">Phage holin family protein</fullName>
    </recommendedName>
</protein>
<keyword evidence="1" id="KW-0472">Membrane</keyword>
<sequence length="119" mass="13170">MALGDSFVRVAGTVLAILKTRFELISIEVEEEWTRLLAYLLLSLAGLFCLALTILLAVILIIVLCWESYRIPAMIGLIVFFGLVTLGIAIGVKRSFARKPKMLALTCQEIAKDIDRLTS</sequence>
<dbReference type="eggNOG" id="COG5393">
    <property type="taxonomic scope" value="Bacteria"/>
</dbReference>
<dbReference type="STRING" id="847.BRW83_0228"/>
<proteinExistence type="predicted"/>
<evidence type="ECO:0000256" key="1">
    <source>
        <dbReference type="SAM" id="Phobius"/>
    </source>
</evidence>
<dbReference type="Proteomes" id="UP000005089">
    <property type="component" value="Unassembled WGS sequence"/>
</dbReference>
<dbReference type="InterPro" id="IPR009937">
    <property type="entry name" value="Phage_holin_3_6"/>
</dbReference>
<dbReference type="OrthoDB" id="6920233at2"/>
<dbReference type="RefSeq" id="WP_005882317.1">
    <property type="nucleotide sequence ID" value="NZ_CP019430.1"/>
</dbReference>
<keyword evidence="1" id="KW-0812">Transmembrane</keyword>
<evidence type="ECO:0008006" key="4">
    <source>
        <dbReference type="Google" id="ProtNLM"/>
    </source>
</evidence>
<dbReference type="EMBL" id="GG658170">
    <property type="protein sequence ID" value="EEO30830.1"/>
    <property type="molecule type" value="Genomic_DNA"/>
</dbReference>
<evidence type="ECO:0000313" key="3">
    <source>
        <dbReference type="Proteomes" id="UP000005089"/>
    </source>
</evidence>
<gene>
    <name evidence="2" type="ORF">OFBG_01858</name>
</gene>
<accession>C3XCA4</accession>
<dbReference type="TCDB" id="1.E.34.2.3">
    <property type="family name" value="the putative actinobacterial holin-x (hol-x) family"/>
</dbReference>
<reference evidence="2 3" key="1">
    <citation type="submission" date="2009-02" db="EMBL/GenBank/DDBJ databases">
        <title>The Genome Sequence of Oxalobacter formigenes OXCC13.</title>
        <authorList>
            <consortium name="The Broad Institute Genome Sequencing Platform"/>
            <person name="Ward D."/>
            <person name="Young S.K."/>
            <person name="Kodira C.D."/>
            <person name="Zeng Q."/>
            <person name="Koehrsen M."/>
            <person name="Alvarado L."/>
            <person name="Berlin A."/>
            <person name="Borenstein D."/>
            <person name="Chen Z."/>
            <person name="Engels R."/>
            <person name="Freedman E."/>
            <person name="Gellesch M."/>
            <person name="Goldberg J."/>
            <person name="Griggs A."/>
            <person name="Gujja S."/>
            <person name="Heiman D."/>
            <person name="Hepburn T."/>
            <person name="Howarth C."/>
            <person name="Jen D."/>
            <person name="Larson L."/>
            <person name="Lewis B."/>
            <person name="Mehta T."/>
            <person name="Park D."/>
            <person name="Pearson M."/>
            <person name="Roberts A."/>
            <person name="Saif S."/>
            <person name="Shea T."/>
            <person name="Shenoy N."/>
            <person name="Sisk P."/>
            <person name="Stolte C."/>
            <person name="Sykes S."/>
            <person name="Walk T."/>
            <person name="White J."/>
            <person name="Yandava C."/>
            <person name="Allison M.J."/>
            <person name="Lander E."/>
            <person name="Nusbaum C."/>
            <person name="Galagan J."/>
            <person name="Birren B."/>
        </authorList>
    </citation>
    <scope>NUCLEOTIDE SEQUENCE [LARGE SCALE GENOMIC DNA]</scope>
    <source>
        <strain evidence="2 3">OXCC13</strain>
    </source>
</reference>
<feature type="transmembrane region" description="Helical" evidence="1">
    <location>
        <begin position="36"/>
        <end position="63"/>
    </location>
</feature>
<evidence type="ECO:0000313" key="2">
    <source>
        <dbReference type="EMBL" id="EEO30830.1"/>
    </source>
</evidence>
<feature type="transmembrane region" description="Helical" evidence="1">
    <location>
        <begin position="69"/>
        <end position="92"/>
    </location>
</feature>
<dbReference type="HOGENOM" id="CLU_136851_2_2_4"/>
<dbReference type="AlphaFoldDB" id="C3XCA4"/>
<dbReference type="Pfam" id="PF07332">
    <property type="entry name" value="Phage_holin_3_6"/>
    <property type="match status" value="1"/>
</dbReference>
<keyword evidence="3" id="KW-1185">Reference proteome</keyword>
<name>C3XCA4_OXAFO</name>
<organism evidence="2 3">
    <name type="scientific">Oxalobacter formigenes OXCC13</name>
    <dbReference type="NCBI Taxonomy" id="556269"/>
    <lineage>
        <taxon>Bacteria</taxon>
        <taxon>Pseudomonadati</taxon>
        <taxon>Pseudomonadota</taxon>
        <taxon>Betaproteobacteria</taxon>
        <taxon>Burkholderiales</taxon>
        <taxon>Oxalobacteraceae</taxon>
        <taxon>Oxalobacter</taxon>
    </lineage>
</organism>
<dbReference type="GeneID" id="77134136"/>
<keyword evidence="1" id="KW-1133">Transmembrane helix</keyword>